<proteinExistence type="predicted"/>
<gene>
    <name evidence="1" type="ORF">ACFPEN_06390</name>
</gene>
<evidence type="ECO:0000313" key="1">
    <source>
        <dbReference type="EMBL" id="MFC4512559.1"/>
    </source>
</evidence>
<accession>A0ABV9BEV8</accession>
<reference evidence="2" key="1">
    <citation type="journal article" date="2019" name="Int. J. Syst. Evol. Microbiol.">
        <title>The Global Catalogue of Microorganisms (GCM) 10K type strain sequencing project: providing services to taxonomists for standard genome sequencing and annotation.</title>
        <authorList>
            <consortium name="The Broad Institute Genomics Platform"/>
            <consortium name="The Broad Institute Genome Sequencing Center for Infectious Disease"/>
            <person name="Wu L."/>
            <person name="Ma J."/>
        </authorList>
    </citation>
    <scope>NUCLEOTIDE SEQUENCE [LARGE SCALE GENOMIC DNA]</scope>
    <source>
        <strain evidence="2">CECT 8064</strain>
    </source>
</reference>
<dbReference type="Proteomes" id="UP001595990">
    <property type="component" value="Unassembled WGS sequence"/>
</dbReference>
<keyword evidence="2" id="KW-1185">Reference proteome</keyword>
<sequence>MGRIFNAINGAICDSVAHREANKFARQVRVGDVWYSVERHTMPWGDVSFLHEHHFTKIDKLISGQPMCGHRTAAAVWLAHGPLYKSRPPGMQTLDEYSASGSWELEGATEAVVQQIKAELLEKLAAAGR</sequence>
<comment type="caution">
    <text evidence="1">The sequence shown here is derived from an EMBL/GenBank/DDBJ whole genome shotgun (WGS) entry which is preliminary data.</text>
</comment>
<evidence type="ECO:0000313" key="2">
    <source>
        <dbReference type="Proteomes" id="UP001595990"/>
    </source>
</evidence>
<dbReference type="EMBL" id="JBHSFS010000002">
    <property type="protein sequence ID" value="MFC4512559.1"/>
    <property type="molecule type" value="Genomic_DNA"/>
</dbReference>
<organism evidence="1 2">
    <name type="scientific">Streptomyces ehimensis</name>
    <dbReference type="NCBI Taxonomy" id="68195"/>
    <lineage>
        <taxon>Bacteria</taxon>
        <taxon>Bacillati</taxon>
        <taxon>Actinomycetota</taxon>
        <taxon>Actinomycetes</taxon>
        <taxon>Kitasatosporales</taxon>
        <taxon>Streptomycetaceae</taxon>
        <taxon>Streptomyces</taxon>
    </lineage>
</organism>
<dbReference type="RefSeq" id="WP_417922477.1">
    <property type="nucleotide sequence ID" value="NZ_JBHSFS010000002.1"/>
</dbReference>
<name>A0ABV9BEV8_9ACTN</name>
<protein>
    <submittedName>
        <fullName evidence="1">Uncharacterized protein</fullName>
    </submittedName>
</protein>